<feature type="transmembrane region" description="Helical" evidence="1">
    <location>
        <begin position="284"/>
        <end position="304"/>
    </location>
</feature>
<organism evidence="2 3">
    <name type="scientific">Paramecium octaurelia</name>
    <dbReference type="NCBI Taxonomy" id="43137"/>
    <lineage>
        <taxon>Eukaryota</taxon>
        <taxon>Sar</taxon>
        <taxon>Alveolata</taxon>
        <taxon>Ciliophora</taxon>
        <taxon>Intramacronucleata</taxon>
        <taxon>Oligohymenophorea</taxon>
        <taxon>Peniculida</taxon>
        <taxon>Parameciidae</taxon>
        <taxon>Paramecium</taxon>
    </lineage>
</organism>
<sequence>MKINIGKKSLQQHCSFHLKYCMVIFGYTLRAIFSIILTLKSIGKSNDLFLYYKIQGSFNEILFKLNQDLEGILIKMLINYLWIYSVIFAFNITFSFQFNFVEQASNQSYSMANNLDCYLSQSVDIELIYSKIISILILMLMQVLIITFGLIIFSNLIHSNLNQITIQIHYFVYIFSLTQDVSKQISNLSYISGDLTLKFNTETHFQWLMYLVLPGLIIFGCLIPLSLFLLMYFHRKGLDNYYIFRPHVCYLQNEYVKESYYWEQIKLSKRAIMILILTYFETKIHLKASLIGLSLIIYQLLGINKKPYIITKFNKFDLQSGQICSISIFLSAIKYESEQLNNIGISLAFQTCLMVLFLIITFPFIESIVKIYYKKYKLAIMKSVNSIFKYLKLTNLSNQFVVKIDEKYKKEQRIKDIFLKLRKFLLTVSKIQIKNRPQLLKYFQFYSNYQLNSQLLAQIIKSRNAKLVNIILWIEIGQRQD</sequence>
<name>A0A8S1W5S2_PAROT</name>
<feature type="transmembrane region" description="Helical" evidence="1">
    <location>
        <begin position="77"/>
        <end position="98"/>
    </location>
</feature>
<reference evidence="2" key="1">
    <citation type="submission" date="2021-01" db="EMBL/GenBank/DDBJ databases">
        <authorList>
            <consortium name="Genoscope - CEA"/>
            <person name="William W."/>
        </authorList>
    </citation>
    <scope>NUCLEOTIDE SEQUENCE</scope>
</reference>
<gene>
    <name evidence="2" type="ORF">POCTA_138.1.T0860060</name>
</gene>
<keyword evidence="1" id="KW-0472">Membrane</keyword>
<evidence type="ECO:0008006" key="4">
    <source>
        <dbReference type="Google" id="ProtNLM"/>
    </source>
</evidence>
<dbReference type="Proteomes" id="UP000683925">
    <property type="component" value="Unassembled WGS sequence"/>
</dbReference>
<feature type="transmembrane region" description="Helical" evidence="1">
    <location>
        <begin position="128"/>
        <end position="153"/>
    </location>
</feature>
<evidence type="ECO:0000256" key="1">
    <source>
        <dbReference type="SAM" id="Phobius"/>
    </source>
</evidence>
<keyword evidence="1" id="KW-0812">Transmembrane</keyword>
<accession>A0A8S1W5S2</accession>
<feature type="transmembrane region" description="Helical" evidence="1">
    <location>
        <begin position="207"/>
        <end position="233"/>
    </location>
</feature>
<dbReference type="PANTHER" id="PTHR11319">
    <property type="entry name" value="G PROTEIN-COUPLED RECEPTOR-RELATED"/>
    <property type="match status" value="1"/>
</dbReference>
<comment type="caution">
    <text evidence="2">The sequence shown here is derived from an EMBL/GenBank/DDBJ whole genome shotgun (WGS) entry which is preliminary data.</text>
</comment>
<feature type="transmembrane region" description="Helical" evidence="1">
    <location>
        <begin position="347"/>
        <end position="373"/>
    </location>
</feature>
<evidence type="ECO:0000313" key="2">
    <source>
        <dbReference type="EMBL" id="CAD8185628.1"/>
    </source>
</evidence>
<keyword evidence="3" id="KW-1185">Reference proteome</keyword>
<feature type="transmembrane region" description="Helical" evidence="1">
    <location>
        <begin position="20"/>
        <end position="42"/>
    </location>
</feature>
<dbReference type="PANTHER" id="PTHR11319:SF35">
    <property type="entry name" value="OUTER MEMBRANE PROTEIN PMPC-RELATED"/>
    <property type="match status" value="1"/>
</dbReference>
<protein>
    <recommendedName>
        <fullName evidence="4">Transmembrane protein</fullName>
    </recommendedName>
</protein>
<dbReference type="OMA" id="CEECHIQ"/>
<evidence type="ECO:0000313" key="3">
    <source>
        <dbReference type="Proteomes" id="UP000683925"/>
    </source>
</evidence>
<dbReference type="EMBL" id="CAJJDP010000085">
    <property type="protein sequence ID" value="CAD8185628.1"/>
    <property type="molecule type" value="Genomic_DNA"/>
</dbReference>
<dbReference type="AlphaFoldDB" id="A0A8S1W5S2"/>
<keyword evidence="1" id="KW-1133">Transmembrane helix</keyword>
<dbReference type="OrthoDB" id="320054at2759"/>
<proteinExistence type="predicted"/>